<dbReference type="Pfam" id="PF10009">
    <property type="entry name" value="DUF2252"/>
    <property type="match status" value="1"/>
</dbReference>
<dbReference type="RefSeq" id="WP_153472283.1">
    <property type="nucleotide sequence ID" value="NZ_QYAZ01000002.1"/>
</dbReference>
<keyword evidence="1" id="KW-1133">Transmembrane helix</keyword>
<accession>A0ABQ6VR25</accession>
<keyword evidence="1" id="KW-0472">Membrane</keyword>
<dbReference type="PANTHER" id="PTHR39441:SF1">
    <property type="entry name" value="DUF2252 DOMAIN-CONTAINING PROTEIN"/>
    <property type="match status" value="1"/>
</dbReference>
<organism evidence="2 3">
    <name type="scientific">Komagataeibacter medellinensis</name>
    <dbReference type="NCBI Taxonomy" id="1177712"/>
    <lineage>
        <taxon>Bacteria</taxon>
        <taxon>Pseudomonadati</taxon>
        <taxon>Pseudomonadota</taxon>
        <taxon>Alphaproteobacteria</taxon>
        <taxon>Acetobacterales</taxon>
        <taxon>Acetobacteraceae</taxon>
        <taxon>Komagataeibacter</taxon>
    </lineage>
</organism>
<keyword evidence="3" id="KW-1185">Reference proteome</keyword>
<sequence length="469" mass="50666">MKPARSPLSHPQPDACDLSRRARYEYGAALRKGTARARHGLWHAPHGRPDPVGVLIAQGASRIQDLLPVRYARMLVSPLAFLRGAATIMADDLAHTPAAGPMVQGCGDCHLANFGSYASAEGTPVFDINDFDETLPAPFEWDIKRLGTSLVLAGRQGGLSDGASRRLAVSMAQAYATEMKRLSLFSPLEVWANPINLSAAIAGFASKQARTQAQALLAQRMESARGHYGLVDTRQPMPALRERRPLVMRLPAHDDVIRKAFARYVATQPAELGVLLARYRLHDVIFKVVGIGSVGLFCAIGLFATVDGDMLLLQIKEAQQSVLAPFAGLSSFSNQGQRVVTGQRIMQAQSDLFLGWTHSAGQDRGATDEAGFLGAGRQFYVRRLKDARLAAVGSDVTPEGLPDYAHLYGRTLARAHARSGDTAVISGYLGRGRSFSDAVGSFSILYADQTRADWDVFCKAVRTGRIVVA</sequence>
<dbReference type="Proteomes" id="UP000427842">
    <property type="component" value="Unassembled WGS sequence"/>
</dbReference>
<evidence type="ECO:0000256" key="1">
    <source>
        <dbReference type="SAM" id="Phobius"/>
    </source>
</evidence>
<name>A0ABQ6VR25_9PROT</name>
<feature type="transmembrane region" description="Helical" evidence="1">
    <location>
        <begin position="284"/>
        <end position="306"/>
    </location>
</feature>
<proteinExistence type="predicted"/>
<protein>
    <submittedName>
        <fullName evidence="2">DUF2252 domain-containing protein</fullName>
    </submittedName>
</protein>
<gene>
    <name evidence="2" type="ORF">D3W54_14430</name>
</gene>
<keyword evidence="1" id="KW-0812">Transmembrane</keyword>
<dbReference type="InterPro" id="IPR018721">
    <property type="entry name" value="DUF2252"/>
</dbReference>
<dbReference type="PANTHER" id="PTHR39441">
    <property type="entry name" value="DUF2252 DOMAIN-CONTAINING PROTEIN"/>
    <property type="match status" value="1"/>
</dbReference>
<evidence type="ECO:0000313" key="2">
    <source>
        <dbReference type="EMBL" id="KAB8122391.1"/>
    </source>
</evidence>
<comment type="caution">
    <text evidence="2">The sequence shown here is derived from an EMBL/GenBank/DDBJ whole genome shotgun (WGS) entry which is preliminary data.</text>
</comment>
<dbReference type="EMBL" id="QYAZ01000002">
    <property type="protein sequence ID" value="KAB8122391.1"/>
    <property type="molecule type" value="Genomic_DNA"/>
</dbReference>
<evidence type="ECO:0000313" key="3">
    <source>
        <dbReference type="Proteomes" id="UP000427842"/>
    </source>
</evidence>
<reference evidence="2 3" key="1">
    <citation type="submission" date="2018-09" db="EMBL/GenBank/DDBJ databases">
        <title>Genome sequence and characterization of the bcs clusters for the production of nanocellulose from the low pH resistant strain Komagataeibacter medellinensis ID13488.</title>
        <authorList>
            <person name="Hernandez-Arriaga A.M."/>
            <person name="Del Cerro C."/>
            <person name="Urbina L."/>
            <person name="Eceiza A."/>
            <person name="Retegi A."/>
            <person name="Prieto M.A."/>
        </authorList>
    </citation>
    <scope>NUCLEOTIDE SEQUENCE [LARGE SCALE GENOMIC DNA]</scope>
    <source>
        <strain evidence="2 3">ID13488</strain>
    </source>
</reference>